<dbReference type="EMBL" id="CDPU01000046">
    <property type="protein sequence ID" value="CEO54911.1"/>
    <property type="molecule type" value="Genomic_DNA"/>
</dbReference>
<dbReference type="PROSITE" id="PS00061">
    <property type="entry name" value="ADH_SHORT"/>
    <property type="match status" value="1"/>
</dbReference>
<dbReference type="InterPro" id="IPR020904">
    <property type="entry name" value="Sc_DH/Rdtase_CS"/>
</dbReference>
<evidence type="ECO:0000256" key="3">
    <source>
        <dbReference type="ARBA" id="ARBA00023002"/>
    </source>
</evidence>
<dbReference type="PANTHER" id="PTHR43180">
    <property type="entry name" value="3-OXOACYL-(ACYL-CARRIER-PROTEIN) REDUCTASE (AFU_ORTHOLOGUE AFUA_6G11210)"/>
    <property type="match status" value="1"/>
</dbReference>
<dbReference type="PANTHER" id="PTHR43180:SF31">
    <property type="entry name" value="CHAIN DEHYDROGENASE_REDUCTASE, PUTATIVE (AFU_ORTHOLOGUE AFUA_2G16570)-RELATED"/>
    <property type="match status" value="1"/>
</dbReference>
<proteinExistence type="inferred from homology"/>
<accession>A0A0B7KJP6</accession>
<dbReference type="PRINTS" id="PR00081">
    <property type="entry name" value="GDHRDH"/>
</dbReference>
<dbReference type="SUPFAM" id="SSF51735">
    <property type="entry name" value="NAD(P)-binding Rossmann-fold domains"/>
    <property type="match status" value="1"/>
</dbReference>
<dbReference type="AlphaFoldDB" id="A0A0B7KJP6"/>
<keyword evidence="2" id="KW-0521">NADP</keyword>
<evidence type="ECO:0000256" key="2">
    <source>
        <dbReference type="ARBA" id="ARBA00022857"/>
    </source>
</evidence>
<gene>
    <name evidence="4" type="ORF">BN869_000010969_1</name>
</gene>
<dbReference type="Gene3D" id="3.40.50.720">
    <property type="entry name" value="NAD(P)-binding Rossmann-like Domain"/>
    <property type="match status" value="1"/>
</dbReference>
<keyword evidence="3" id="KW-0560">Oxidoreductase</keyword>
<reference evidence="4" key="1">
    <citation type="submission" date="2015-01" db="EMBL/GenBank/DDBJ databases">
        <authorList>
            <person name="Durling Mikael"/>
        </authorList>
    </citation>
    <scope>NUCLEOTIDE SEQUENCE</scope>
</reference>
<dbReference type="InterPro" id="IPR002347">
    <property type="entry name" value="SDR_fam"/>
</dbReference>
<organism evidence="4">
    <name type="scientific">Bionectria ochroleuca</name>
    <name type="common">Gliocladium roseum</name>
    <dbReference type="NCBI Taxonomy" id="29856"/>
    <lineage>
        <taxon>Eukaryota</taxon>
        <taxon>Fungi</taxon>
        <taxon>Dikarya</taxon>
        <taxon>Ascomycota</taxon>
        <taxon>Pezizomycotina</taxon>
        <taxon>Sordariomycetes</taxon>
        <taxon>Hypocreomycetidae</taxon>
        <taxon>Hypocreales</taxon>
        <taxon>Bionectriaceae</taxon>
        <taxon>Clonostachys</taxon>
    </lineage>
</organism>
<evidence type="ECO:0000256" key="1">
    <source>
        <dbReference type="ARBA" id="ARBA00006484"/>
    </source>
</evidence>
<name>A0A0B7KJP6_BIOOC</name>
<evidence type="ECO:0000313" key="4">
    <source>
        <dbReference type="EMBL" id="CEO54911.1"/>
    </source>
</evidence>
<dbReference type="GO" id="GO:0016491">
    <property type="term" value="F:oxidoreductase activity"/>
    <property type="evidence" value="ECO:0007669"/>
    <property type="project" value="UniProtKB-KW"/>
</dbReference>
<comment type="similarity">
    <text evidence="1">Belongs to the short-chain dehydrogenases/reductases (SDR) family.</text>
</comment>
<sequence>MAVAKYNGAIWDLSKVTSFESLVHKSVIITGSASGLGKAYAEAFAKAGSFVTIADYDEKTGKQTAAQLGSNAQFVKCDVRNWDDQVAVFEAAVANSPDKSCDIVISNAGIIVPDDMFKFDDPSQPPIKPDLRTLEVNLLGTAYTIKLAVHYFRHQSLDDARDRCLILKSSLSGYVDQPGAPQYNASKWGVRGFFRSYRRVLHNENIRVNLVAPWYVRTPILSDATVEFLRSKGVNFATMDDAASTMLRIAAMKEVNGRAFGIVPKEMASLGCLDLEHDDYQEGDFMKGWQETVLETAQSVVDLA</sequence>
<protein>
    <submittedName>
        <fullName evidence="4">Uncharacterized protein</fullName>
    </submittedName>
</protein>
<dbReference type="Pfam" id="PF00106">
    <property type="entry name" value="adh_short"/>
    <property type="match status" value="1"/>
</dbReference>
<dbReference type="InterPro" id="IPR036291">
    <property type="entry name" value="NAD(P)-bd_dom_sf"/>
</dbReference>